<organism evidence="2 3">
    <name type="scientific">Niastella koreensis</name>
    <dbReference type="NCBI Taxonomy" id="354356"/>
    <lineage>
        <taxon>Bacteria</taxon>
        <taxon>Pseudomonadati</taxon>
        <taxon>Bacteroidota</taxon>
        <taxon>Chitinophagia</taxon>
        <taxon>Chitinophagales</taxon>
        <taxon>Chitinophagaceae</taxon>
        <taxon>Niastella</taxon>
    </lineage>
</organism>
<accession>A0ABX3P341</accession>
<proteinExistence type="predicted"/>
<comment type="caution">
    <text evidence="2">The sequence shown here is derived from an EMBL/GenBank/DDBJ whole genome shotgun (WGS) entry which is preliminary data.</text>
</comment>
<dbReference type="Proteomes" id="UP000192277">
    <property type="component" value="Unassembled WGS sequence"/>
</dbReference>
<evidence type="ECO:0000313" key="3">
    <source>
        <dbReference type="Proteomes" id="UP000192277"/>
    </source>
</evidence>
<feature type="transmembrane region" description="Helical" evidence="1">
    <location>
        <begin position="40"/>
        <end position="57"/>
    </location>
</feature>
<evidence type="ECO:0000256" key="1">
    <source>
        <dbReference type="SAM" id="Phobius"/>
    </source>
</evidence>
<keyword evidence="1" id="KW-0812">Transmembrane</keyword>
<sequence>MTDAKMHKVVWHGWRAEQLNYSTIMDKGTAKSVSIYSGNLLRPIIINFFIAKLFYYVRPK</sequence>
<reference evidence="2 3" key="1">
    <citation type="submission" date="2016-04" db="EMBL/GenBank/DDBJ databases">
        <authorList>
            <person name="Chen L."/>
            <person name="Zhuang W."/>
            <person name="Wang G."/>
        </authorList>
    </citation>
    <scope>NUCLEOTIDE SEQUENCE [LARGE SCALE GENOMIC DNA]</scope>
    <source>
        <strain evidence="3">GR20</strain>
    </source>
</reference>
<gene>
    <name evidence="2" type="ORF">A4D02_21290</name>
</gene>
<evidence type="ECO:0000313" key="2">
    <source>
        <dbReference type="EMBL" id="OQP52945.1"/>
    </source>
</evidence>
<keyword evidence="3" id="KW-1185">Reference proteome</keyword>
<keyword evidence="1" id="KW-0472">Membrane</keyword>
<dbReference type="EMBL" id="LWBO01000003">
    <property type="protein sequence ID" value="OQP52945.1"/>
    <property type="molecule type" value="Genomic_DNA"/>
</dbReference>
<protein>
    <submittedName>
        <fullName evidence="2">Uncharacterized protein</fullName>
    </submittedName>
</protein>
<keyword evidence="1" id="KW-1133">Transmembrane helix</keyword>
<name>A0ABX3P341_9BACT</name>